<proteinExistence type="inferred from homology"/>
<dbReference type="SUPFAM" id="SSF56300">
    <property type="entry name" value="Metallo-dependent phosphatases"/>
    <property type="match status" value="1"/>
</dbReference>
<dbReference type="InterPro" id="IPR029052">
    <property type="entry name" value="Metallo-depent_PP-like"/>
</dbReference>
<protein>
    <recommendedName>
        <fullName evidence="2">Capsule synthesis protein CapA domain-containing protein</fullName>
    </recommendedName>
</protein>
<dbReference type="Gene3D" id="3.60.21.10">
    <property type="match status" value="1"/>
</dbReference>
<dbReference type="InterPro" id="IPR019079">
    <property type="entry name" value="Capsule_synth_CapA"/>
</dbReference>
<dbReference type="PANTHER" id="PTHR33393:SF11">
    <property type="entry name" value="POLYGLUTAMINE SYNTHESIS ACCESSORY PROTEIN RV0574C-RELATED"/>
    <property type="match status" value="1"/>
</dbReference>
<dbReference type="InterPro" id="IPR052169">
    <property type="entry name" value="CW_Biosynth-Accessory"/>
</dbReference>
<dbReference type="Pfam" id="PF09587">
    <property type="entry name" value="PGA_cap"/>
    <property type="match status" value="2"/>
</dbReference>
<dbReference type="CDD" id="cd07381">
    <property type="entry name" value="MPP_CapA"/>
    <property type="match status" value="1"/>
</dbReference>
<reference evidence="3 4" key="1">
    <citation type="submission" date="2022-05" db="EMBL/GenBank/DDBJ databases">
        <authorList>
            <consortium name="Genoscope - CEA"/>
            <person name="William W."/>
        </authorList>
    </citation>
    <scope>NUCLEOTIDE SEQUENCE [LARGE SCALE GENOMIC DNA]</scope>
</reference>
<keyword evidence="4" id="KW-1185">Reference proteome</keyword>
<evidence type="ECO:0000259" key="2">
    <source>
        <dbReference type="SMART" id="SM00854"/>
    </source>
</evidence>
<sequence>MEISVFMLVSITYIASSVNSEPITFVFVGDIAFSGPVRYYVENGYYSYNDSFKDVAKYIREADVSVANLESPFVDHESYRNFNGKKAFVLDASADAASSLSFAGFDAITLANNHLNDFGPISSNYTVNILKRIGLKYTGVSYGKFDASQVLIYVVFLGIVLMVSLYNCQSHDCMIAFKPREKCRSTLETSGFTPKFFHREPLIMEVKGRKVGFLGYCDSPTYPNQNWTELRMKYDVGPAVYSDNIATRDINKLKAKVDIIVVLMHFGEQLYRRPVRHQRRVSKHLMSLGVQMVIGAHPHVLQPHCLDDNKIVAYSLGNFLFYPKQPPSGILPSLFLNRVCTEGRLGVKSDQNLIDAFEHFVLEDCEDIKMSRMLKATLSRNGVLHAEYLPLKIAFDPNTKRLYPKPVKNAKWINVCGKEDKQCEKC</sequence>
<comment type="similarity">
    <text evidence="1">Belongs to the CapA family.</text>
</comment>
<organism evidence="3 4">
    <name type="scientific">Porites evermanni</name>
    <dbReference type="NCBI Taxonomy" id="104178"/>
    <lineage>
        <taxon>Eukaryota</taxon>
        <taxon>Metazoa</taxon>
        <taxon>Cnidaria</taxon>
        <taxon>Anthozoa</taxon>
        <taxon>Hexacorallia</taxon>
        <taxon>Scleractinia</taxon>
        <taxon>Fungiina</taxon>
        <taxon>Poritidae</taxon>
        <taxon>Porites</taxon>
    </lineage>
</organism>
<evidence type="ECO:0000256" key="1">
    <source>
        <dbReference type="ARBA" id="ARBA00005662"/>
    </source>
</evidence>
<comment type="caution">
    <text evidence="3">The sequence shown here is derived from an EMBL/GenBank/DDBJ whole genome shotgun (WGS) entry which is preliminary data.</text>
</comment>
<dbReference type="EMBL" id="CALNXI010000675">
    <property type="protein sequence ID" value="CAH3032033.1"/>
    <property type="molecule type" value="Genomic_DNA"/>
</dbReference>
<gene>
    <name evidence="3" type="ORF">PEVE_00038934</name>
</gene>
<dbReference type="PANTHER" id="PTHR33393">
    <property type="entry name" value="POLYGLUTAMINE SYNTHESIS ACCESSORY PROTEIN RV0574C-RELATED"/>
    <property type="match status" value="1"/>
</dbReference>
<evidence type="ECO:0000313" key="4">
    <source>
        <dbReference type="Proteomes" id="UP001159427"/>
    </source>
</evidence>
<dbReference type="SMART" id="SM00854">
    <property type="entry name" value="PGA_cap"/>
    <property type="match status" value="1"/>
</dbReference>
<accession>A0ABN8MQH5</accession>
<feature type="domain" description="Capsule synthesis protein CapA" evidence="2">
    <location>
        <begin position="24"/>
        <end position="323"/>
    </location>
</feature>
<evidence type="ECO:0000313" key="3">
    <source>
        <dbReference type="EMBL" id="CAH3032033.1"/>
    </source>
</evidence>
<dbReference type="Proteomes" id="UP001159427">
    <property type="component" value="Unassembled WGS sequence"/>
</dbReference>
<name>A0ABN8MQH5_9CNID</name>